<keyword evidence="2" id="KW-0812">Transmembrane</keyword>
<name>A0A923E8L1_9ACTO</name>
<evidence type="ECO:0000256" key="1">
    <source>
        <dbReference type="SAM" id="MobiDB-lite"/>
    </source>
</evidence>
<evidence type="ECO:0000313" key="3">
    <source>
        <dbReference type="EMBL" id="MBB6335459.1"/>
    </source>
</evidence>
<dbReference type="RefSeq" id="WP_184453833.1">
    <property type="nucleotide sequence ID" value="NZ_JACHMK010000001.1"/>
</dbReference>
<keyword evidence="2" id="KW-0472">Membrane</keyword>
<gene>
    <name evidence="3" type="ORF">HD592_002024</name>
</gene>
<feature type="region of interest" description="Disordered" evidence="1">
    <location>
        <begin position="259"/>
        <end position="349"/>
    </location>
</feature>
<sequence>MEEIVVEVNECEALDAAFAAERVEETFLSRHRAMVFGVAASCVIAALGAVVAWEAHLDSRAEAAYSEAVSAVAAACTPVEVDAELVEAGKSLDDASLVEAVTAPGVVAPAAGEMPAGREALEAAARELMARAGECQAASMDMTAAVEALEEAVIAKRSAALTAARESAEADVDAWYAVIGQSQGKVTDEGVRHVAQSAVDALKEVTAIPVKADDWKAMTAAISRIAEAQVAAETAVKAVSDSQAAWTQAQQAQAAASYSSGESSSSAGNGGNASYSSGYSASQVSQDYSNGSSNGTGVSSSTGAGAGAAWSAPSTTVPDGYFDDPDGHKHYQIQPDANGSYTGAETPLW</sequence>
<evidence type="ECO:0000256" key="2">
    <source>
        <dbReference type="SAM" id="Phobius"/>
    </source>
</evidence>
<dbReference type="Proteomes" id="UP000617426">
    <property type="component" value="Unassembled WGS sequence"/>
</dbReference>
<evidence type="ECO:0008006" key="5">
    <source>
        <dbReference type="Google" id="ProtNLM"/>
    </source>
</evidence>
<keyword evidence="4" id="KW-1185">Reference proteome</keyword>
<reference evidence="3" key="1">
    <citation type="submission" date="2020-08" db="EMBL/GenBank/DDBJ databases">
        <title>Sequencing the genomes of 1000 actinobacteria strains.</title>
        <authorList>
            <person name="Klenk H.-P."/>
        </authorList>
    </citation>
    <scope>NUCLEOTIDE SEQUENCE</scope>
    <source>
        <strain evidence="3">DSM 10695</strain>
    </source>
</reference>
<feature type="transmembrane region" description="Helical" evidence="2">
    <location>
        <begin position="33"/>
        <end position="53"/>
    </location>
</feature>
<evidence type="ECO:0000313" key="4">
    <source>
        <dbReference type="Proteomes" id="UP000617426"/>
    </source>
</evidence>
<keyword evidence="2" id="KW-1133">Transmembrane helix</keyword>
<dbReference type="EMBL" id="JACHMK010000001">
    <property type="protein sequence ID" value="MBB6335459.1"/>
    <property type="molecule type" value="Genomic_DNA"/>
</dbReference>
<organism evidence="3 4">
    <name type="scientific">Schaalia hyovaginalis</name>
    <dbReference type="NCBI Taxonomy" id="29316"/>
    <lineage>
        <taxon>Bacteria</taxon>
        <taxon>Bacillati</taxon>
        <taxon>Actinomycetota</taxon>
        <taxon>Actinomycetes</taxon>
        <taxon>Actinomycetales</taxon>
        <taxon>Actinomycetaceae</taxon>
        <taxon>Schaalia</taxon>
    </lineage>
</organism>
<feature type="compositionally biased region" description="Low complexity" evidence="1">
    <location>
        <begin position="259"/>
        <end position="316"/>
    </location>
</feature>
<comment type="caution">
    <text evidence="3">The sequence shown here is derived from an EMBL/GenBank/DDBJ whole genome shotgun (WGS) entry which is preliminary data.</text>
</comment>
<proteinExistence type="predicted"/>
<dbReference type="AlphaFoldDB" id="A0A923E8L1"/>
<protein>
    <recommendedName>
        <fullName evidence="5">Colicin transporter</fullName>
    </recommendedName>
</protein>
<accession>A0A923E8L1</accession>